<dbReference type="AlphaFoldDB" id="A0A7R9WW28"/>
<dbReference type="EMBL" id="HBEF01013834">
    <property type="protein sequence ID" value="CAD8336540.1"/>
    <property type="molecule type" value="Transcribed_RNA"/>
</dbReference>
<dbReference type="Gene3D" id="1.10.441.10">
    <property type="entry name" value="Phosphomannose Isomerase, domain 2"/>
    <property type="match status" value="1"/>
</dbReference>
<dbReference type="UniPathway" id="UPA00126">
    <property type="reaction ID" value="UER00423"/>
</dbReference>
<dbReference type="GO" id="GO:0009298">
    <property type="term" value="P:GDP-mannose biosynthetic process"/>
    <property type="evidence" value="ECO:0007669"/>
    <property type="project" value="UniProtKB-UniPathway"/>
</dbReference>
<evidence type="ECO:0000313" key="1">
    <source>
        <dbReference type="EMBL" id="CAD8336540.1"/>
    </source>
</evidence>
<dbReference type="PANTHER" id="PTHR10309">
    <property type="entry name" value="MANNOSE-6-PHOSPHATE ISOMERASE"/>
    <property type="match status" value="1"/>
</dbReference>
<dbReference type="InterPro" id="IPR016305">
    <property type="entry name" value="Mannose-6-P_Isomerase"/>
</dbReference>
<gene>
    <name evidence="1" type="ORF">CAUS1442_LOCUS8668</name>
</gene>
<dbReference type="Gene3D" id="2.60.120.10">
    <property type="entry name" value="Jelly Rolls"/>
    <property type="match status" value="1"/>
</dbReference>
<dbReference type="GO" id="GO:0004476">
    <property type="term" value="F:mannose-6-phosphate isomerase activity"/>
    <property type="evidence" value="ECO:0007669"/>
    <property type="project" value="InterPro"/>
</dbReference>
<sequence>MRKWMNQLTIQPTNVSIRCMQYNVDSVRFTTQVRAGLTPKFKDVSNLVGMLTYSMGGPTIEAGTPLSETGRVIRYTPPVPEFEVIMIKVDPGETLEYKNPGVPSIMIILEGAGMIDGDQVRPGKSFYWPKDSPGLTFEVAEHRRGALKVALAHKNCHIDSPTTVNREDFGSSSHNITVPSSPMPYMGMPTSSPAQSSLVDSKGGKFINHGLPMLG</sequence>
<name>A0A7R9WW28_9STRA</name>
<proteinExistence type="predicted"/>
<organism evidence="1">
    <name type="scientific">Craspedostauros australis</name>
    <dbReference type="NCBI Taxonomy" id="1486917"/>
    <lineage>
        <taxon>Eukaryota</taxon>
        <taxon>Sar</taxon>
        <taxon>Stramenopiles</taxon>
        <taxon>Ochrophyta</taxon>
        <taxon>Bacillariophyta</taxon>
        <taxon>Bacillariophyceae</taxon>
        <taxon>Bacillariophycidae</taxon>
        <taxon>Naviculales</taxon>
        <taxon>Naviculaceae</taxon>
        <taxon>Craspedostauros</taxon>
    </lineage>
</organism>
<dbReference type="InterPro" id="IPR014710">
    <property type="entry name" value="RmlC-like_jellyroll"/>
</dbReference>
<dbReference type="GO" id="GO:0005829">
    <property type="term" value="C:cytosol"/>
    <property type="evidence" value="ECO:0007669"/>
    <property type="project" value="TreeGrafter"/>
</dbReference>
<reference evidence="1" key="1">
    <citation type="submission" date="2021-01" db="EMBL/GenBank/DDBJ databases">
        <authorList>
            <person name="Corre E."/>
            <person name="Pelletier E."/>
            <person name="Niang G."/>
            <person name="Scheremetjew M."/>
            <person name="Finn R."/>
            <person name="Kale V."/>
            <person name="Holt S."/>
            <person name="Cochrane G."/>
            <person name="Meng A."/>
            <person name="Brown T."/>
            <person name="Cohen L."/>
        </authorList>
    </citation>
    <scope>NUCLEOTIDE SEQUENCE</scope>
    <source>
        <strain evidence="1">CCMP3328</strain>
    </source>
</reference>
<dbReference type="SUPFAM" id="SSF51182">
    <property type="entry name" value="RmlC-like cupins"/>
    <property type="match status" value="1"/>
</dbReference>
<evidence type="ECO:0008006" key="2">
    <source>
        <dbReference type="Google" id="ProtNLM"/>
    </source>
</evidence>
<accession>A0A7R9WW28</accession>
<protein>
    <recommendedName>
        <fullName evidence="2">Mannose-6-phosphate isomerase</fullName>
    </recommendedName>
</protein>
<dbReference type="PANTHER" id="PTHR10309:SF0">
    <property type="entry name" value="MANNOSE-6-PHOSPHATE ISOMERASE"/>
    <property type="match status" value="1"/>
</dbReference>
<dbReference type="InterPro" id="IPR011051">
    <property type="entry name" value="RmlC_Cupin_sf"/>
</dbReference>